<dbReference type="InterPro" id="IPR053201">
    <property type="entry name" value="Flavunoidine_N-MTase"/>
</dbReference>
<evidence type="ECO:0000313" key="2">
    <source>
        <dbReference type="EMBL" id="SLJ86950.1"/>
    </source>
</evidence>
<dbReference type="InterPro" id="IPR001214">
    <property type="entry name" value="SET_dom"/>
</dbReference>
<dbReference type="PANTHER" id="PTHR12350:SF19">
    <property type="entry name" value="SET DOMAIN-CONTAINING PROTEIN"/>
    <property type="match status" value="1"/>
</dbReference>
<gene>
    <name evidence="2" type="ORF">SAMN06295987_101431</name>
</gene>
<proteinExistence type="predicted"/>
<keyword evidence="3" id="KW-1185">Reference proteome</keyword>
<dbReference type="PROSITE" id="PS50280">
    <property type="entry name" value="SET"/>
    <property type="match status" value="1"/>
</dbReference>
<dbReference type="Gene3D" id="2.170.270.10">
    <property type="entry name" value="SET domain"/>
    <property type="match status" value="1"/>
</dbReference>
<organism evidence="2 3">
    <name type="scientific">Novosphingobium mathurense</name>
    <dbReference type="NCBI Taxonomy" id="428990"/>
    <lineage>
        <taxon>Bacteria</taxon>
        <taxon>Pseudomonadati</taxon>
        <taxon>Pseudomonadota</taxon>
        <taxon>Alphaproteobacteria</taxon>
        <taxon>Sphingomonadales</taxon>
        <taxon>Sphingomonadaceae</taxon>
        <taxon>Novosphingobium</taxon>
    </lineage>
</organism>
<name>A0A1U6GU51_9SPHN</name>
<feature type="domain" description="SET" evidence="1">
    <location>
        <begin position="17"/>
        <end position="110"/>
    </location>
</feature>
<evidence type="ECO:0000313" key="3">
    <source>
        <dbReference type="Proteomes" id="UP000190989"/>
    </source>
</evidence>
<dbReference type="Proteomes" id="UP000190989">
    <property type="component" value="Unassembled WGS sequence"/>
</dbReference>
<dbReference type="PANTHER" id="PTHR12350">
    <property type="entry name" value="HISTONE-LYSINE N-METHYLTRANSFERASE-RELATED"/>
    <property type="match status" value="1"/>
</dbReference>
<reference evidence="3" key="1">
    <citation type="submission" date="2017-02" db="EMBL/GenBank/DDBJ databases">
        <authorList>
            <person name="Varghese N."/>
            <person name="Submissions S."/>
        </authorList>
    </citation>
    <scope>NUCLEOTIDE SEQUENCE [LARGE SCALE GENOMIC DNA]</scope>
    <source>
        <strain evidence="3">SM117</strain>
    </source>
</reference>
<dbReference type="AlphaFoldDB" id="A0A1U6GU51"/>
<dbReference type="SUPFAM" id="SSF82199">
    <property type="entry name" value="SET domain"/>
    <property type="match status" value="1"/>
</dbReference>
<evidence type="ECO:0000259" key="1">
    <source>
        <dbReference type="PROSITE" id="PS50280"/>
    </source>
</evidence>
<dbReference type="STRING" id="428990.SAMN06295987_101431"/>
<dbReference type="RefSeq" id="WP_054947294.1">
    <property type="nucleotide sequence ID" value="NZ_FVZE01000001.1"/>
</dbReference>
<protein>
    <submittedName>
        <fullName evidence="2">SET domain-containing protein</fullName>
    </submittedName>
</protein>
<accession>A0A1U6GU51</accession>
<sequence length="157" mass="17536">MFIQPRGHSSAPESGEDRLVVCQCESLGLCVRALVPFAAGDVLDRFNGEVSADLLQHSLQVSPGMHVHDTRFVGYLSHGCEPNCRLDMERFELVALRDIASGEVLTIDYAATEDVLYRQFACHCAAQRCRVWITGRAEDANEEGRRFLDGQVKPQKR</sequence>
<dbReference type="InterPro" id="IPR046341">
    <property type="entry name" value="SET_dom_sf"/>
</dbReference>
<dbReference type="EMBL" id="FVZE01000001">
    <property type="protein sequence ID" value="SLJ86950.1"/>
    <property type="molecule type" value="Genomic_DNA"/>
</dbReference>
<dbReference type="Pfam" id="PF00856">
    <property type="entry name" value="SET"/>
    <property type="match status" value="1"/>
</dbReference>